<keyword evidence="2 11" id="KW-0436">Ligase</keyword>
<evidence type="ECO:0000256" key="1">
    <source>
        <dbReference type="ARBA" id="ARBA00022490"/>
    </source>
</evidence>
<keyword evidence="3 11" id="KW-0479">Metal-binding</keyword>
<feature type="binding site" evidence="11">
    <location>
        <position position="537"/>
    </location>
    <ligand>
        <name>ATP</name>
        <dbReference type="ChEBI" id="CHEBI:30616"/>
    </ligand>
</feature>
<gene>
    <name evidence="11" type="primary">purL</name>
    <name evidence="15" type="ORF">HLI_07795</name>
</gene>
<feature type="binding site" evidence="11">
    <location>
        <position position="122"/>
    </location>
    <ligand>
        <name>Mg(2+)</name>
        <dbReference type="ChEBI" id="CHEBI:18420"/>
        <label>2</label>
    </ligand>
</feature>
<dbReference type="GO" id="GO:0004642">
    <property type="term" value="F:phosphoribosylformylglycinamidine synthase activity"/>
    <property type="evidence" value="ECO:0007669"/>
    <property type="project" value="UniProtKB-UniRule"/>
</dbReference>
<dbReference type="Proteomes" id="UP000287756">
    <property type="component" value="Chromosome"/>
</dbReference>
<feature type="active site" evidence="11">
    <location>
        <position position="54"/>
    </location>
</feature>
<dbReference type="PANTHER" id="PTHR43555:SF1">
    <property type="entry name" value="PHOSPHORIBOSYLFORMYLGLYCINAMIDINE SYNTHASE SUBUNIT PURL"/>
    <property type="match status" value="1"/>
</dbReference>
<evidence type="ECO:0000256" key="3">
    <source>
        <dbReference type="ARBA" id="ARBA00022723"/>
    </source>
</evidence>
<dbReference type="Pfam" id="PF00586">
    <property type="entry name" value="AIRS"/>
    <property type="match status" value="2"/>
</dbReference>
<reference evidence="15 16" key="1">
    <citation type="submission" date="2018-01" db="EMBL/GenBank/DDBJ databases">
        <title>The whole genome sequencing and assembly of Halobacillus litoralis ERB031 strain.</title>
        <authorList>
            <person name="Lee S.-J."/>
            <person name="Park M.-K."/>
            <person name="Kim J.-Y."/>
            <person name="Lee Y.-J."/>
            <person name="Yi H."/>
            <person name="Bahn Y.-S."/>
            <person name="Kim J.F."/>
            <person name="Lee D.-W."/>
        </authorList>
    </citation>
    <scope>NUCLEOTIDE SEQUENCE [LARGE SCALE GENOMIC DNA]</scope>
    <source>
        <strain evidence="15 16">ERB 031</strain>
    </source>
</reference>
<sequence>MPSMLEISPEAIEEKRVYGEMGLTDEEYLSIKSILGRQPNYTEIGLFSVMWSEHCSYKNSKPLLKKFPTEGPHVLQGPGEGAGVIDIGDDQAVVFKIESHNHPSAVEPYQGAATGVGGILRDVFSMGARPIALLNSLRFGSLEQPRVKYLFEEVVRGIAGYGNCVGVPTVGGEVQFDNAYNGNPLVNAMCVGLIDHKDIQKGIAAGIGNTVMYVGAKTGRDGIHGATFASEELSEESEEKRPSVQVGDPFMEKLLIEACLDVIHHDALVGIQDMGAAGLTSSASEMASKAGTGMTMNLDQIPQRERDMTAYEMMLSESQERMLLVVERGREEEIASVFRKYDLEAVAVGEVTDTKRFRLEHNGEVVADVPVDSLAEDAPVYHQPSRVPDYYQEFQAMQDYVPAVRDYRQTLVDLLKQPTIASKEWVYDQYDSMVQTNTVVTPGSDAAVLRVRGTKKAIAMTTDCNSRYIYVDPEVGGKIAVAEAARNIICSGGRPLGLTDGLNFGSPENPEIFWQMEKSVDGMSEACRELGTPVISGNVSLYNESFGGQAIYPTPIVGMVGLIEDTAHITQSHVKQAGDLLYVIGETQAEFGGSELQGMIEGKHFGKAPALDLQKEAIRQKQLLTAIRSGLVESAHDLAEGGLGVALAESLFEQELGCDVMVDDDVTAALFSETQSRFLVSIKPENQQAFEQAVTEARKVGTVTGDGVFQVSQEHQVVLEEHITTLKDTWKGAIPCLVKSKG</sequence>
<dbReference type="GO" id="GO:0000287">
    <property type="term" value="F:magnesium ion binding"/>
    <property type="evidence" value="ECO:0007669"/>
    <property type="project" value="UniProtKB-UniRule"/>
</dbReference>
<dbReference type="InterPro" id="IPR041609">
    <property type="entry name" value="PurL_linker"/>
</dbReference>
<evidence type="ECO:0000256" key="2">
    <source>
        <dbReference type="ARBA" id="ARBA00022598"/>
    </source>
</evidence>
<dbReference type="GO" id="GO:0005737">
    <property type="term" value="C:cytoplasm"/>
    <property type="evidence" value="ECO:0007669"/>
    <property type="project" value="UniProtKB-SubCell"/>
</dbReference>
<accession>A0A410MBV6</accession>
<dbReference type="HAMAP" id="MF_00420">
    <property type="entry name" value="PurL_2"/>
    <property type="match status" value="1"/>
</dbReference>
<evidence type="ECO:0000256" key="11">
    <source>
        <dbReference type="HAMAP-Rule" id="MF_00420"/>
    </source>
</evidence>
<keyword evidence="1 11" id="KW-0963">Cytoplasm</keyword>
<dbReference type="PIRSF" id="PIRSF001587">
    <property type="entry name" value="FGAM_synthase_II"/>
    <property type="match status" value="1"/>
</dbReference>
<evidence type="ECO:0000256" key="9">
    <source>
        <dbReference type="ARBA" id="ARBA00059671"/>
    </source>
</evidence>
<evidence type="ECO:0000259" key="12">
    <source>
        <dbReference type="Pfam" id="PF00586"/>
    </source>
</evidence>
<dbReference type="UniPathway" id="UPA00074">
    <property type="reaction ID" value="UER00128"/>
</dbReference>
<evidence type="ECO:0000313" key="15">
    <source>
        <dbReference type="EMBL" id="QAS52135.1"/>
    </source>
</evidence>
<feature type="domain" description="PurM-like C-terminal" evidence="13">
    <location>
        <begin position="207"/>
        <end position="361"/>
    </location>
</feature>
<dbReference type="FunFam" id="3.90.650.10:FF:000009">
    <property type="entry name" value="Phosphoribosylformylglycinamidine synthase subunit PurL"/>
    <property type="match status" value="1"/>
</dbReference>
<dbReference type="Pfam" id="PF02769">
    <property type="entry name" value="AIRS_C"/>
    <property type="match status" value="2"/>
</dbReference>
<evidence type="ECO:0000256" key="4">
    <source>
        <dbReference type="ARBA" id="ARBA00022741"/>
    </source>
</evidence>
<name>A0A410MBV6_9BACI</name>
<organism evidence="15 16">
    <name type="scientific">Halobacillus litoralis</name>
    <dbReference type="NCBI Taxonomy" id="45668"/>
    <lineage>
        <taxon>Bacteria</taxon>
        <taxon>Bacillati</taxon>
        <taxon>Bacillota</taxon>
        <taxon>Bacilli</taxon>
        <taxon>Bacillales</taxon>
        <taxon>Bacillaceae</taxon>
        <taxon>Halobacillus</taxon>
    </lineage>
</organism>
<feature type="domain" description="PurM-like C-terminal" evidence="13">
    <location>
        <begin position="576"/>
        <end position="710"/>
    </location>
</feature>
<feature type="binding site" evidence="11">
    <location>
        <position position="98"/>
    </location>
    <ligand>
        <name>Mg(2+)</name>
        <dbReference type="ChEBI" id="CHEBI:18420"/>
        <label>1</label>
    </ligand>
</feature>
<comment type="subunit">
    <text evidence="10 11">Monomer. Part of the FGAM synthase complex composed of 1 PurL, 1 PurQ and 2 PurS subunits.</text>
</comment>
<evidence type="ECO:0000313" key="16">
    <source>
        <dbReference type="Proteomes" id="UP000287756"/>
    </source>
</evidence>
<keyword evidence="5 11" id="KW-0658">Purine biosynthesis</keyword>
<keyword evidence="7 11" id="KW-0460">Magnesium</keyword>
<feature type="binding site" evidence="11">
    <location>
        <position position="245"/>
    </location>
    <ligand>
        <name>substrate</name>
    </ligand>
</feature>
<dbReference type="NCBIfam" id="TIGR01736">
    <property type="entry name" value="FGAM_synth_II"/>
    <property type="match status" value="1"/>
</dbReference>
<feature type="domain" description="PurM-like N-terminal" evidence="12">
    <location>
        <begin position="443"/>
        <end position="563"/>
    </location>
</feature>
<dbReference type="InterPro" id="IPR036676">
    <property type="entry name" value="PurM-like_C_sf"/>
</dbReference>
<dbReference type="GO" id="GO:0006189">
    <property type="term" value="P:'de novo' IMP biosynthetic process"/>
    <property type="evidence" value="ECO:0007669"/>
    <property type="project" value="UniProtKB-UniRule"/>
</dbReference>
<feature type="binding site" evidence="11">
    <location>
        <begin position="99"/>
        <end position="102"/>
    </location>
    <ligand>
        <name>substrate</name>
    </ligand>
</feature>
<dbReference type="SUPFAM" id="SSF56042">
    <property type="entry name" value="PurM C-terminal domain-like"/>
    <property type="match status" value="2"/>
</dbReference>
<dbReference type="Pfam" id="PF18072">
    <property type="entry name" value="FGAR-AT_linker"/>
    <property type="match status" value="1"/>
</dbReference>
<dbReference type="FunFam" id="3.30.1330.10:FF:000004">
    <property type="entry name" value="Phosphoribosylformylglycinamidine synthase subunit PurL"/>
    <property type="match status" value="1"/>
</dbReference>
<keyword evidence="6 11" id="KW-0067">ATP-binding</keyword>
<dbReference type="InterPro" id="IPR010918">
    <property type="entry name" value="PurM-like_C_dom"/>
</dbReference>
<dbReference type="SUPFAM" id="SSF55326">
    <property type="entry name" value="PurM N-terminal domain-like"/>
    <property type="match status" value="2"/>
</dbReference>
<feature type="binding site" evidence="11">
    <location>
        <position position="540"/>
    </location>
    <ligand>
        <name>substrate</name>
    </ligand>
</feature>
<dbReference type="GO" id="GO:0005524">
    <property type="term" value="F:ATP binding"/>
    <property type="evidence" value="ECO:0007669"/>
    <property type="project" value="UniProtKB-UniRule"/>
</dbReference>
<evidence type="ECO:0000259" key="14">
    <source>
        <dbReference type="Pfam" id="PF18072"/>
    </source>
</evidence>
<dbReference type="KEGG" id="hli:HLI_07795"/>
<dbReference type="PANTHER" id="PTHR43555">
    <property type="entry name" value="PHOSPHORIBOSYLFORMYLGLYCINAMIDINE SYNTHASE SUBUNIT PURL"/>
    <property type="match status" value="1"/>
</dbReference>
<proteinExistence type="inferred from homology"/>
<evidence type="ECO:0000256" key="7">
    <source>
        <dbReference type="ARBA" id="ARBA00022842"/>
    </source>
</evidence>
<dbReference type="AlphaFoldDB" id="A0A410MBV6"/>
<evidence type="ECO:0000256" key="6">
    <source>
        <dbReference type="ARBA" id="ARBA00022840"/>
    </source>
</evidence>
<dbReference type="Gene3D" id="3.90.650.10">
    <property type="entry name" value="PurM-like C-terminal domain"/>
    <property type="match status" value="2"/>
</dbReference>
<feature type="active site" description="Proton acceptor" evidence="11">
    <location>
        <position position="100"/>
    </location>
</feature>
<comment type="subcellular location">
    <subcellularLocation>
        <location evidence="11">Cytoplasm</location>
    </subcellularLocation>
</comment>
<feature type="binding site" evidence="11">
    <location>
        <position position="57"/>
    </location>
    <ligand>
        <name>ATP</name>
        <dbReference type="ChEBI" id="CHEBI:30616"/>
    </ligand>
</feature>
<comment type="pathway">
    <text evidence="11">Purine metabolism; IMP biosynthesis via de novo pathway; 5-amino-1-(5-phospho-D-ribosyl)imidazole from N(2)-formyl-N(1)-(5-phospho-D-ribosyl)glycinamide: step 1/2.</text>
</comment>
<feature type="binding site" evidence="11">
    <location>
        <position position="273"/>
    </location>
    <ligand>
        <name>Mg(2+)</name>
        <dbReference type="ChEBI" id="CHEBI:18420"/>
        <label>2</label>
    </ligand>
</feature>
<evidence type="ECO:0000256" key="5">
    <source>
        <dbReference type="ARBA" id="ARBA00022755"/>
    </source>
</evidence>
<evidence type="ECO:0000256" key="10">
    <source>
        <dbReference type="ARBA" id="ARBA00064392"/>
    </source>
</evidence>
<feature type="binding site" evidence="11">
    <location>
        <position position="96"/>
    </location>
    <ligand>
        <name>ATP</name>
        <dbReference type="ChEBI" id="CHEBI:30616"/>
    </ligand>
</feature>
<dbReference type="OrthoDB" id="9804441at2"/>
<comment type="caution">
    <text evidence="11">Lacks conserved residue(s) required for the propagation of feature annotation.</text>
</comment>
<dbReference type="EMBL" id="CP026118">
    <property type="protein sequence ID" value="QAS52135.1"/>
    <property type="molecule type" value="Genomic_DNA"/>
</dbReference>
<dbReference type="Gene3D" id="3.30.1330.10">
    <property type="entry name" value="PurM-like, N-terminal domain"/>
    <property type="match status" value="2"/>
</dbReference>
<feature type="binding site" evidence="11">
    <location>
        <position position="538"/>
    </location>
    <ligand>
        <name>Mg(2+)</name>
        <dbReference type="ChEBI" id="CHEBI:18420"/>
        <label>1</label>
    </ligand>
</feature>
<dbReference type="EC" id="6.3.5.3" evidence="11"/>
<dbReference type="CDD" id="cd02203">
    <property type="entry name" value="PurL_repeat1"/>
    <property type="match status" value="1"/>
</dbReference>
<dbReference type="InterPro" id="IPR010074">
    <property type="entry name" value="PRibForGlyAmidine_synth_PurL"/>
</dbReference>
<evidence type="ECO:0000259" key="13">
    <source>
        <dbReference type="Pfam" id="PF02769"/>
    </source>
</evidence>
<feature type="binding site" evidence="11">
    <location>
        <begin position="317"/>
        <end position="319"/>
    </location>
    <ligand>
        <name>substrate</name>
    </ligand>
</feature>
<dbReference type="RefSeq" id="WP_128524428.1">
    <property type="nucleotide sequence ID" value="NZ_CANLVY010000002.1"/>
</dbReference>
<comment type="catalytic activity">
    <reaction evidence="8 11">
        <text>N(2)-formyl-N(1)-(5-phospho-beta-D-ribosyl)glycinamide + L-glutamine + ATP + H2O = 2-formamido-N(1)-(5-O-phospho-beta-D-ribosyl)acetamidine + L-glutamate + ADP + phosphate + H(+)</text>
        <dbReference type="Rhea" id="RHEA:17129"/>
        <dbReference type="ChEBI" id="CHEBI:15377"/>
        <dbReference type="ChEBI" id="CHEBI:15378"/>
        <dbReference type="ChEBI" id="CHEBI:29985"/>
        <dbReference type="ChEBI" id="CHEBI:30616"/>
        <dbReference type="ChEBI" id="CHEBI:43474"/>
        <dbReference type="ChEBI" id="CHEBI:58359"/>
        <dbReference type="ChEBI" id="CHEBI:147286"/>
        <dbReference type="ChEBI" id="CHEBI:147287"/>
        <dbReference type="ChEBI" id="CHEBI:456216"/>
        <dbReference type="EC" id="6.3.5.3"/>
    </reaction>
</comment>
<keyword evidence="4 11" id="KW-0547">Nucleotide-binding</keyword>
<comment type="function">
    <text evidence="9 11">Part of the phosphoribosylformylglycinamidine synthase complex involved in the purines biosynthetic pathway. Catalyzes the ATP-dependent conversion of formylglycinamide ribonucleotide (FGAR) and glutamine to yield formylglycinamidine ribonucleotide (FGAM) and glutamate. The FGAM synthase complex is composed of three subunits. PurQ produces an ammonia molecule by converting glutamine to glutamate. PurL transfers the ammonia molecule to FGAR to form FGAM in an ATP-dependent manner. PurS interacts with PurQ and PurL and is thought to assist in the transfer of the ammonia molecule from PurQ to PurL.</text>
</comment>
<dbReference type="InterPro" id="IPR036921">
    <property type="entry name" value="PurM-like_N_sf"/>
</dbReference>
<feature type="domain" description="Phosphoribosylformylglycinamidine synthase linker" evidence="14">
    <location>
        <begin position="12"/>
        <end position="58"/>
    </location>
</feature>
<dbReference type="CDD" id="cd02204">
    <property type="entry name" value="PurL_repeat2"/>
    <property type="match status" value="1"/>
</dbReference>
<feature type="binding site" evidence="11">
    <location>
        <position position="121"/>
    </location>
    <ligand>
        <name>substrate</name>
    </ligand>
</feature>
<protein>
    <recommendedName>
        <fullName evidence="11">Phosphoribosylformylglycinamidine synthase subunit PurL</fullName>
        <shortName evidence="11">FGAM synthase</shortName>
        <ecNumber evidence="11">6.3.5.3</ecNumber>
    </recommendedName>
    <alternativeName>
        <fullName evidence="11">Formylglycinamide ribonucleotide amidotransferase subunit II</fullName>
        <shortName evidence="11">FGAR amidotransferase II</shortName>
        <shortName evidence="11">FGAR-AT II</shortName>
    </alternativeName>
    <alternativeName>
        <fullName evidence="11">Glutamine amidotransferase PurL</fullName>
    </alternativeName>
    <alternativeName>
        <fullName evidence="11">Phosphoribosylformylglycinamidine synthase subunit II</fullName>
    </alternativeName>
</protein>
<evidence type="ECO:0000256" key="8">
    <source>
        <dbReference type="ARBA" id="ARBA00052585"/>
    </source>
</evidence>
<feature type="domain" description="PurM-like N-terminal" evidence="12">
    <location>
        <begin position="79"/>
        <end position="194"/>
    </location>
</feature>
<comment type="similarity">
    <text evidence="11">Belongs to the FGAMS family.</text>
</comment>
<dbReference type="InterPro" id="IPR016188">
    <property type="entry name" value="PurM-like_N"/>
</dbReference>
<feature type="binding site" evidence="11">
    <location>
        <position position="500"/>
    </location>
    <ligand>
        <name>ATP</name>
        <dbReference type="ChEBI" id="CHEBI:30616"/>
    </ligand>
</feature>
<dbReference type="NCBIfam" id="NF002290">
    <property type="entry name" value="PRK01213.1"/>
    <property type="match status" value="1"/>
</dbReference>